<protein>
    <submittedName>
        <fullName evidence="7">NAD-dependent protein deacetylase sirtuin-6</fullName>
    </submittedName>
</protein>
<feature type="binding site" evidence="4">
    <location>
        <position position="208"/>
    </location>
    <ligand>
        <name>Zn(2+)</name>
        <dbReference type="ChEBI" id="CHEBI:29105"/>
    </ligand>
</feature>
<dbReference type="Gene3D" id="3.40.50.1220">
    <property type="entry name" value="TPP-binding domain"/>
    <property type="match status" value="1"/>
</dbReference>
<dbReference type="SUPFAM" id="SSF52467">
    <property type="entry name" value="DHS-like NAD/FAD-binding domain"/>
    <property type="match status" value="1"/>
</dbReference>
<dbReference type="EMBL" id="JADGJH010001238">
    <property type="protein sequence ID" value="KAJ3116281.1"/>
    <property type="molecule type" value="Genomic_DNA"/>
</dbReference>
<dbReference type="InterPro" id="IPR026590">
    <property type="entry name" value="Ssirtuin_cat_dom"/>
</dbReference>
<evidence type="ECO:0000259" key="6">
    <source>
        <dbReference type="PROSITE" id="PS50305"/>
    </source>
</evidence>
<evidence type="ECO:0000256" key="1">
    <source>
        <dbReference type="ARBA" id="ARBA00006924"/>
    </source>
</evidence>
<dbReference type="PANTHER" id="PTHR11085">
    <property type="entry name" value="NAD-DEPENDENT PROTEIN DEACYLASE SIRTUIN-5, MITOCHONDRIAL-RELATED"/>
    <property type="match status" value="1"/>
</dbReference>
<dbReference type="InterPro" id="IPR029035">
    <property type="entry name" value="DHS-like_NAD/FAD-binding_dom"/>
</dbReference>
<evidence type="ECO:0000313" key="8">
    <source>
        <dbReference type="Proteomes" id="UP001211907"/>
    </source>
</evidence>
<dbReference type="GO" id="GO:0005634">
    <property type="term" value="C:nucleus"/>
    <property type="evidence" value="ECO:0007669"/>
    <property type="project" value="TreeGrafter"/>
</dbReference>
<feature type="region of interest" description="Disordered" evidence="5">
    <location>
        <begin position="1"/>
        <end position="32"/>
    </location>
</feature>
<dbReference type="Proteomes" id="UP001211907">
    <property type="component" value="Unassembled WGS sequence"/>
</dbReference>
<keyword evidence="4" id="KW-0862">Zinc</keyword>
<feature type="active site" description="Proton acceptor" evidence="4">
    <location>
        <position position="175"/>
    </location>
</feature>
<reference evidence="7" key="1">
    <citation type="submission" date="2020-05" db="EMBL/GenBank/DDBJ databases">
        <title>Phylogenomic resolution of chytrid fungi.</title>
        <authorList>
            <person name="Stajich J.E."/>
            <person name="Amses K."/>
            <person name="Simmons R."/>
            <person name="Seto K."/>
            <person name="Myers J."/>
            <person name="Bonds A."/>
            <person name="Quandt C.A."/>
            <person name="Barry K."/>
            <person name="Liu P."/>
            <person name="Grigoriev I."/>
            <person name="Longcore J.E."/>
            <person name="James T.Y."/>
        </authorList>
    </citation>
    <scope>NUCLEOTIDE SEQUENCE</scope>
    <source>
        <strain evidence="7">JEL0513</strain>
    </source>
</reference>
<feature type="binding site" evidence="4">
    <location>
        <position position="211"/>
    </location>
    <ligand>
        <name>Zn(2+)</name>
        <dbReference type="ChEBI" id="CHEBI:29105"/>
    </ligand>
</feature>
<proteinExistence type="inferred from homology"/>
<feature type="binding site" evidence="4">
    <location>
        <position position="186"/>
    </location>
    <ligand>
        <name>Zn(2+)</name>
        <dbReference type="ChEBI" id="CHEBI:29105"/>
    </ligand>
</feature>
<comment type="caution">
    <text evidence="7">The sequence shown here is derived from an EMBL/GenBank/DDBJ whole genome shotgun (WGS) entry which is preliminary data.</text>
</comment>
<feature type="domain" description="Deacetylase sirtuin-type" evidence="6">
    <location>
        <begin position="61"/>
        <end position="306"/>
    </location>
</feature>
<keyword evidence="4" id="KW-0479">Metal-binding</keyword>
<dbReference type="PROSITE" id="PS50305">
    <property type="entry name" value="SIRTUIN"/>
    <property type="match status" value="1"/>
</dbReference>
<dbReference type="AlphaFoldDB" id="A0AAD5SYC9"/>
<comment type="similarity">
    <text evidence="1">Belongs to the sirtuin family. Class I subfamily.</text>
</comment>
<evidence type="ECO:0000256" key="5">
    <source>
        <dbReference type="SAM" id="MobiDB-lite"/>
    </source>
</evidence>
<feature type="region of interest" description="Disordered" evidence="5">
    <location>
        <begin position="308"/>
        <end position="331"/>
    </location>
</feature>
<accession>A0AAD5SYC9</accession>
<feature type="binding site" evidence="4">
    <location>
        <position position="183"/>
    </location>
    <ligand>
        <name>Zn(2+)</name>
        <dbReference type="ChEBI" id="CHEBI:29105"/>
    </ligand>
</feature>
<evidence type="ECO:0000313" key="7">
    <source>
        <dbReference type="EMBL" id="KAJ3116281.1"/>
    </source>
</evidence>
<dbReference type="PANTHER" id="PTHR11085:SF10">
    <property type="entry name" value="NAD-DEPENDENT PROTEIN DEACYLASE SIRTUIN-5, MITOCHONDRIAL-RELATED"/>
    <property type="match status" value="1"/>
</dbReference>
<dbReference type="GO" id="GO:0046872">
    <property type="term" value="F:metal ion binding"/>
    <property type="evidence" value="ECO:0007669"/>
    <property type="project" value="UniProtKB-KW"/>
</dbReference>
<name>A0AAD5SYC9_9FUNG</name>
<keyword evidence="8" id="KW-1185">Reference proteome</keyword>
<dbReference type="Gene3D" id="2.20.28.200">
    <property type="match status" value="1"/>
</dbReference>
<dbReference type="InterPro" id="IPR050134">
    <property type="entry name" value="NAD-dep_sirtuin_deacylases"/>
</dbReference>
<gene>
    <name evidence="7" type="primary">SIRT6</name>
    <name evidence="7" type="ORF">HK100_001107</name>
</gene>
<feature type="compositionally biased region" description="Basic residues" evidence="5">
    <location>
        <begin position="1"/>
        <end position="11"/>
    </location>
</feature>
<sequence length="331" mass="36541">MELRRTRAIKRSYRESDDDDDDRGDKKKETERDVSLLSYAERLQPIADKGLCGDAELEEEVAAVDEKARQVARLIAGSKYCVVLTGAGISTAEPASISDFRGPNGVWTCEKEGRTVPPSPRSMDDAKPTRTHEAIARLVTRGLVAHVVTQNIDALHLRAKMDVTAVPRARLSEVHGTAYALFCVACAVETRLAHMVDSIGLRPVAAVCRTCRAPLCDRLCDWDSPLPDGEINRAISELKKADLLLVVGSSMRIRPVGLWPRYTLKAGGKLVVINLQNTHLDKKSHVRIFAKSDQVFDGIMDELDFEEPTALNPPELNTRATNQIPEPVKNI</sequence>
<dbReference type="GO" id="GO:0070403">
    <property type="term" value="F:NAD+ binding"/>
    <property type="evidence" value="ECO:0007669"/>
    <property type="project" value="InterPro"/>
</dbReference>
<dbReference type="InterPro" id="IPR003000">
    <property type="entry name" value="Sirtuin"/>
</dbReference>
<evidence type="ECO:0000256" key="4">
    <source>
        <dbReference type="PROSITE-ProRule" id="PRU00236"/>
    </source>
</evidence>
<evidence type="ECO:0000256" key="2">
    <source>
        <dbReference type="ARBA" id="ARBA00022679"/>
    </source>
</evidence>
<dbReference type="Pfam" id="PF02146">
    <property type="entry name" value="SIR2"/>
    <property type="match status" value="1"/>
</dbReference>
<keyword evidence="3" id="KW-0520">NAD</keyword>
<organism evidence="7 8">
    <name type="scientific">Physocladia obscura</name>
    <dbReference type="NCBI Taxonomy" id="109957"/>
    <lineage>
        <taxon>Eukaryota</taxon>
        <taxon>Fungi</taxon>
        <taxon>Fungi incertae sedis</taxon>
        <taxon>Chytridiomycota</taxon>
        <taxon>Chytridiomycota incertae sedis</taxon>
        <taxon>Chytridiomycetes</taxon>
        <taxon>Chytridiales</taxon>
        <taxon>Chytriomycetaceae</taxon>
        <taxon>Physocladia</taxon>
    </lineage>
</organism>
<dbReference type="GO" id="GO:0017136">
    <property type="term" value="F:histone deacetylase activity, NAD-dependent"/>
    <property type="evidence" value="ECO:0007669"/>
    <property type="project" value="TreeGrafter"/>
</dbReference>
<evidence type="ECO:0000256" key="3">
    <source>
        <dbReference type="ARBA" id="ARBA00023027"/>
    </source>
</evidence>
<feature type="compositionally biased region" description="Basic and acidic residues" evidence="5">
    <location>
        <begin position="23"/>
        <end position="32"/>
    </location>
</feature>
<keyword evidence="2" id="KW-0808">Transferase</keyword>